<evidence type="ECO:0000313" key="3">
    <source>
        <dbReference type="Proteomes" id="UP000651452"/>
    </source>
</evidence>
<feature type="compositionally biased region" description="Low complexity" evidence="1">
    <location>
        <begin position="59"/>
        <end position="71"/>
    </location>
</feature>
<evidence type="ECO:0000313" key="2">
    <source>
        <dbReference type="EMBL" id="KAF9694154.1"/>
    </source>
</evidence>
<feature type="region of interest" description="Disordered" evidence="1">
    <location>
        <begin position="177"/>
        <end position="197"/>
    </location>
</feature>
<accession>A0A8H7IZT0</accession>
<organism evidence="2 3">
    <name type="scientific">Ascochyta lentis</name>
    <dbReference type="NCBI Taxonomy" id="205686"/>
    <lineage>
        <taxon>Eukaryota</taxon>
        <taxon>Fungi</taxon>
        <taxon>Dikarya</taxon>
        <taxon>Ascomycota</taxon>
        <taxon>Pezizomycotina</taxon>
        <taxon>Dothideomycetes</taxon>
        <taxon>Pleosporomycetidae</taxon>
        <taxon>Pleosporales</taxon>
        <taxon>Pleosporineae</taxon>
        <taxon>Didymellaceae</taxon>
        <taxon>Ascochyta</taxon>
    </lineage>
</organism>
<feature type="region of interest" description="Disordered" evidence="1">
    <location>
        <begin position="23"/>
        <end position="119"/>
    </location>
</feature>
<feature type="compositionally biased region" description="Pro residues" evidence="1">
    <location>
        <begin position="102"/>
        <end position="112"/>
    </location>
</feature>
<comment type="caution">
    <text evidence="2">The sequence shown here is derived from an EMBL/GenBank/DDBJ whole genome shotgun (WGS) entry which is preliminary data.</text>
</comment>
<sequence>MSTSPASKTTAIEAALLSSLALMRTPTKTSSTQRRKPPPVSSHIAVSPPSTPKVRTSHRTATPATPRQPTIPSTPPAPRKRARPSINLFQTSPPPKRTRPTPATPPTTPSKPPRGRRKKALTFDRVVCIPMAVLRAQKDDPSALLRPQPRRSDELRRSVKMRIEWELEKARKGGDSIVDSIIGPREGKVGAKKKQGC</sequence>
<name>A0A8H7IZT0_9PLEO</name>
<dbReference type="Proteomes" id="UP000651452">
    <property type="component" value="Unassembled WGS sequence"/>
</dbReference>
<evidence type="ECO:0000256" key="1">
    <source>
        <dbReference type="SAM" id="MobiDB-lite"/>
    </source>
</evidence>
<reference evidence="2" key="2">
    <citation type="submission" date="2020-09" db="EMBL/GenBank/DDBJ databases">
        <title>Reference genome assembly for Australian Ascochyta lentis isolate Al4.</title>
        <authorList>
            <person name="Lee R.C."/>
            <person name="Farfan-Caceres L.M."/>
            <person name="Debler J.W."/>
            <person name="Williams A.H."/>
            <person name="Henares B.M."/>
        </authorList>
    </citation>
    <scope>NUCLEOTIDE SEQUENCE</scope>
    <source>
        <strain evidence="2">Al4</strain>
    </source>
</reference>
<protein>
    <submittedName>
        <fullName evidence="2">Uncharacterized protein</fullName>
    </submittedName>
</protein>
<keyword evidence="3" id="KW-1185">Reference proteome</keyword>
<reference evidence="2" key="1">
    <citation type="submission" date="2018-12" db="EMBL/GenBank/DDBJ databases">
        <authorList>
            <person name="Syme R.A."/>
            <person name="Farfan-Caceres L."/>
            <person name="Lichtenzveig J."/>
        </authorList>
    </citation>
    <scope>NUCLEOTIDE SEQUENCE</scope>
    <source>
        <strain evidence="2">Al4</strain>
    </source>
</reference>
<gene>
    <name evidence="2" type="ORF">EKO04_008090</name>
</gene>
<dbReference type="OrthoDB" id="3944139at2759"/>
<dbReference type="EMBL" id="RZGK01000014">
    <property type="protein sequence ID" value="KAF9694154.1"/>
    <property type="molecule type" value="Genomic_DNA"/>
</dbReference>
<dbReference type="AlphaFoldDB" id="A0A8H7IZT0"/>
<proteinExistence type="predicted"/>